<dbReference type="CDD" id="cd00063">
    <property type="entry name" value="FN3"/>
    <property type="match status" value="4"/>
</dbReference>
<evidence type="ECO:0000256" key="25">
    <source>
        <dbReference type="ARBA" id="ARBA00034102"/>
    </source>
</evidence>
<dbReference type="PRINTS" id="PR00700">
    <property type="entry name" value="PRTYPHPHTASE"/>
</dbReference>
<dbReference type="SUPFAM" id="SSF52799">
    <property type="entry name" value="(Phosphotyrosine protein) phosphatases II"/>
    <property type="match status" value="2"/>
</dbReference>
<sequence length="1450" mass="163596">MQAPPKFLRTPNDQTGVQGGVASFICQATGDPRPKIVWNKKGKKVSNQRFEVIEFDDGSGSVLRIQPLRTPRDEAIYECVASNSVGETSATTRLTVLREDQLPPGFPTIDMGPQLKVVERTRTATMLCAASGNPDPDISWFKDFLPVNTTNNNGRIKQLRSGALQIEQSEESDQGKYECVATNNDGTRYSAPANLYVRVRRVPPRFSIPPTDNEIMPGGSVNITCVAVGSPMPYVKWMLGAEDLTPEDDMPIGRNVLELTDVRQSANYTCVAMSTLGVIEAVAQITVKALPKAPGTPVVTERTATSITLTWDSGNPEPVSYYIIQHKSKYSEDLYKEIDGVATTRYSVGGLSPYSDYEFRVVAVNNIGRGPPSESIEAKTAEQAPSTAPRQVRGHMMSTTTAVIHWDEPEEANGQIMGYRVYYTMDSTQHVNLWEKQIVRGSNFVTIQGLIPNKTYYIKVLAYTSVGDGPLSADLQIIAKTGVPSQPTDFKGEAKSETSILLSWIAPAQTGQENQITGYELMYRKRDDKEERRISFEPTTTYLLKELKPFTTYTFRLAARSKHGVGAYTNEISAETPQTLFAKNFHVRAAMKTSVLLTWEIPDTYNPAQPFTILYDNGQSVEVDGKLTQKLITGLQPETQYSFLLTNRGNSAGGLQHRVSTMTAPDILRTKPYLIGKTNSDGMVTVELPSVETSERVRGYYIVVVPLKKQRTGKFFKPWDNPDEMNLEELLKEINRTSRGLRFLRQAEPKAYIAAYYKDLPKEFTLGDGKIYGDFENKQLQNGQEYIFFVLAVLEMSENILYATSPYSDPVVSADIDPQPIIDEEEGLIWVVGPVLAVVFIICIVIAILLYKRKRAESEARKGSLPNSKEMPLHHPTDPVELRRLNFQTPGMANHPPIPIMDLADHQERLKANDNLKFSQEYESIDPGQQFTWEHSNLEVNKPKNRYANVIAYDHSRVLLSAIDGIPGSDYINANYIDGYRKQNAYIATQGSLPETFGEFWRMIWEQRSAIIVMMTKLEERSRVKCDQYWPTRGTETYGLIQVTLLDTVELATYCVRTFALFKNGSSEKREVRQFQFTAWPDHGVPEHPTPFLAFLRRVKACNPPDAGPMVVHCSAGVGRTGCFIVIDAMMERIKHEKTVDIYGHVTLMRAQRNYMVQTEDQYVFIHDALQEAVNCGTTEVPARNLYAYIQKLTQIEGGENVTGMELEFKRLANTKAHTSRFISANLPCNKFKNRLVNIMPYESTRVCLQPIRGVEGSDYINANGQCINSDFKIECCGSMWYSIFYSLQEKCHQYWPAERSARYQYFVVDPMAEYNMPQYILREFKVTDARDGQSRTVRQFQFTDWPEQGVPKSGEGFIDFIGQVHKTKEQFGQDGPISVHCSAGVGRTGVFITLSIVLERMRYEGVVDIFQTVKMLRTQRPAMVQTEDQYQFCYRAGLEYLGSFDHYAT</sequence>
<keyword evidence="10" id="KW-0358">Heparin-binding</keyword>
<dbReference type="InterPro" id="IPR016130">
    <property type="entry name" value="Tyr_Pase_AS"/>
</dbReference>
<evidence type="ECO:0000313" key="36">
    <source>
        <dbReference type="Proteomes" id="UP000261660"/>
    </source>
</evidence>
<dbReference type="PROSITE" id="PS00383">
    <property type="entry name" value="TYR_PHOSPHATASE_1"/>
    <property type="match status" value="2"/>
</dbReference>
<keyword evidence="24" id="KW-0968">Cytoplasmic vesicle</keyword>
<feature type="domain" description="Fibronectin type-III" evidence="34">
    <location>
        <begin position="581"/>
        <end position="667"/>
    </location>
</feature>
<protein>
    <recommendedName>
        <fullName evidence="28">Receptor-type tyrosine-protein phosphatase S</fullName>
        <ecNumber evidence="7">3.1.3.48</ecNumber>
    </recommendedName>
</protein>
<dbReference type="FunFam" id="2.60.40.10:FF:000010">
    <property type="entry name" value="receptor-type tyrosine-protein phosphatase delta isoform X1"/>
    <property type="match status" value="1"/>
</dbReference>
<dbReference type="SUPFAM" id="SSF48726">
    <property type="entry name" value="Immunoglobulin"/>
    <property type="match status" value="3"/>
</dbReference>
<evidence type="ECO:0000256" key="26">
    <source>
        <dbReference type="ARBA" id="ARBA00034105"/>
    </source>
</evidence>
<dbReference type="PROSITE" id="PS50835">
    <property type="entry name" value="IG_LIKE"/>
    <property type="match status" value="3"/>
</dbReference>
<dbReference type="GO" id="GO:0030672">
    <property type="term" value="C:synaptic vesicle membrane"/>
    <property type="evidence" value="ECO:0007669"/>
    <property type="project" value="UniProtKB-SubCell"/>
</dbReference>
<keyword evidence="18 30" id="KW-0472">Membrane</keyword>
<dbReference type="Pfam" id="PF13927">
    <property type="entry name" value="Ig_3"/>
    <property type="match status" value="1"/>
</dbReference>
<dbReference type="InterPro" id="IPR000387">
    <property type="entry name" value="Tyr_Pase_dom"/>
</dbReference>
<dbReference type="GO" id="GO:0005886">
    <property type="term" value="C:plasma membrane"/>
    <property type="evidence" value="ECO:0007669"/>
    <property type="project" value="UniProtKB-SubCell"/>
</dbReference>
<dbReference type="FunFam" id="2.60.40.10:FF:000015">
    <property type="entry name" value="receptor-type tyrosine-protein phosphatase delta isoform X2"/>
    <property type="match status" value="1"/>
</dbReference>
<dbReference type="FunFam" id="2.60.40.10:FF:000144">
    <property type="entry name" value="receptor-type tyrosine-protein phosphatase delta isoform X1"/>
    <property type="match status" value="1"/>
</dbReference>
<keyword evidence="22" id="KW-0966">Cell projection</keyword>
<comment type="catalytic activity">
    <reaction evidence="27">
        <text>O-phospho-L-tyrosyl-[protein] + H2O = L-tyrosyl-[protein] + phosphate</text>
        <dbReference type="Rhea" id="RHEA:10684"/>
        <dbReference type="Rhea" id="RHEA-COMP:10136"/>
        <dbReference type="Rhea" id="RHEA-COMP:20101"/>
        <dbReference type="ChEBI" id="CHEBI:15377"/>
        <dbReference type="ChEBI" id="CHEBI:43474"/>
        <dbReference type="ChEBI" id="CHEBI:46858"/>
        <dbReference type="ChEBI" id="CHEBI:61978"/>
        <dbReference type="EC" id="3.1.3.48"/>
    </reaction>
</comment>
<dbReference type="Proteomes" id="UP000261660">
    <property type="component" value="Unplaced"/>
</dbReference>
<feature type="domain" description="Ig-like" evidence="33">
    <location>
        <begin position="204"/>
        <end position="286"/>
    </location>
</feature>
<evidence type="ECO:0000256" key="14">
    <source>
        <dbReference type="ARBA" id="ARBA00022801"/>
    </source>
</evidence>
<dbReference type="InterPro" id="IPR029021">
    <property type="entry name" value="Prot-tyrosine_phosphatase-like"/>
</dbReference>
<dbReference type="PANTHER" id="PTHR46957">
    <property type="entry name" value="CYTOKINE RECEPTOR"/>
    <property type="match status" value="1"/>
</dbReference>
<evidence type="ECO:0000256" key="13">
    <source>
        <dbReference type="ARBA" id="ARBA00022737"/>
    </source>
</evidence>
<dbReference type="SMART" id="SM00404">
    <property type="entry name" value="PTPc_motif"/>
    <property type="match status" value="2"/>
</dbReference>
<dbReference type="STRING" id="56723.ENSLBEP00000020171"/>
<comment type="subcellular location">
    <subcellularLocation>
        <location evidence="1">Cell membrane</location>
        <topology evidence="1">Single-pass type I membrane protein</topology>
    </subcellularLocation>
    <subcellularLocation>
        <location evidence="4">Cell projection</location>
        <location evidence="4">Axon</location>
    </subcellularLocation>
    <subcellularLocation>
        <location evidence="5">Cell projection</location>
        <location evidence="5">Growth cone</location>
    </subcellularLocation>
    <subcellularLocation>
        <location evidence="2">Cytoplasmic vesicle</location>
        <location evidence="2">Secretory vesicle</location>
        <location evidence="2">Synaptic vesicle membrane</location>
    </subcellularLocation>
    <subcellularLocation>
        <location evidence="3">Perikaryon</location>
    </subcellularLocation>
    <subcellularLocation>
        <location evidence="26">Postsynaptic density</location>
    </subcellularLocation>
    <subcellularLocation>
        <location evidence="25">Synapse</location>
        <location evidence="25">Synaptosome</location>
    </subcellularLocation>
</comment>
<reference evidence="35" key="1">
    <citation type="submission" date="2025-08" db="UniProtKB">
        <authorList>
            <consortium name="Ensembl"/>
        </authorList>
    </citation>
    <scope>IDENTIFICATION</scope>
</reference>
<feature type="domain" description="Tyrosine specific protein phosphatases" evidence="32">
    <location>
        <begin position="1093"/>
        <end position="1164"/>
    </location>
</feature>
<dbReference type="Pfam" id="PF07679">
    <property type="entry name" value="I-set"/>
    <property type="match status" value="2"/>
</dbReference>
<keyword evidence="13" id="KW-0677">Repeat</keyword>
<dbReference type="InterPro" id="IPR036179">
    <property type="entry name" value="Ig-like_dom_sf"/>
</dbReference>
<evidence type="ECO:0000256" key="20">
    <source>
        <dbReference type="ARBA" id="ARBA00023170"/>
    </source>
</evidence>
<keyword evidence="23" id="KW-0393">Immunoglobulin domain</keyword>
<evidence type="ECO:0000256" key="23">
    <source>
        <dbReference type="ARBA" id="ARBA00023319"/>
    </source>
</evidence>
<dbReference type="GO" id="GO:0014069">
    <property type="term" value="C:postsynaptic density"/>
    <property type="evidence" value="ECO:0007669"/>
    <property type="project" value="UniProtKB-SubCell"/>
</dbReference>
<dbReference type="InterPro" id="IPR007110">
    <property type="entry name" value="Ig-like_dom"/>
</dbReference>
<keyword evidence="8" id="KW-1003">Cell membrane</keyword>
<dbReference type="InterPro" id="IPR013783">
    <property type="entry name" value="Ig-like_fold"/>
</dbReference>
<evidence type="ECO:0000256" key="8">
    <source>
        <dbReference type="ARBA" id="ARBA00022475"/>
    </source>
</evidence>
<feature type="domain" description="Fibronectin type-III" evidence="34">
    <location>
        <begin position="293"/>
        <end position="383"/>
    </location>
</feature>
<dbReference type="FunFam" id="2.60.40.10:FF:000068">
    <property type="entry name" value="receptor-type tyrosine-protein phosphatase delta isoform X1"/>
    <property type="match status" value="1"/>
</dbReference>
<dbReference type="InterPro" id="IPR000242">
    <property type="entry name" value="PTP_cat"/>
</dbReference>
<evidence type="ECO:0000256" key="27">
    <source>
        <dbReference type="ARBA" id="ARBA00051722"/>
    </source>
</evidence>
<feature type="domain" description="Tyrosine-protein phosphatase" evidence="31">
    <location>
        <begin position="1205"/>
        <end position="1441"/>
    </location>
</feature>
<dbReference type="Gene3D" id="3.90.190.10">
    <property type="entry name" value="Protein tyrosine phosphatase superfamily"/>
    <property type="match status" value="3"/>
</dbReference>
<dbReference type="CDD" id="cd05738">
    <property type="entry name" value="IgI_2_RPTP_IIa_LAR_like"/>
    <property type="match status" value="1"/>
</dbReference>
<keyword evidence="20" id="KW-0675">Receptor</keyword>
<dbReference type="FunFam" id="3.90.190.10:FF:000001">
    <property type="entry name" value="Receptor-type tyrosine-protein phosphatase F isoform A"/>
    <property type="match status" value="1"/>
</dbReference>
<evidence type="ECO:0000256" key="18">
    <source>
        <dbReference type="ARBA" id="ARBA00023136"/>
    </source>
</evidence>
<evidence type="ECO:0000259" key="31">
    <source>
        <dbReference type="PROSITE" id="PS50055"/>
    </source>
</evidence>
<keyword evidence="36" id="KW-1185">Reference proteome</keyword>
<dbReference type="PANTHER" id="PTHR46957:SF11">
    <property type="entry name" value="PROTEIN-TYROSINE-PHOSPHATASE"/>
    <property type="match status" value="1"/>
</dbReference>
<dbReference type="GO" id="GO:0004725">
    <property type="term" value="F:protein tyrosine phosphatase activity"/>
    <property type="evidence" value="ECO:0007669"/>
    <property type="project" value="UniProtKB-EC"/>
</dbReference>
<reference evidence="35" key="2">
    <citation type="submission" date="2025-09" db="UniProtKB">
        <authorList>
            <consortium name="Ensembl"/>
        </authorList>
    </citation>
    <scope>IDENTIFICATION</scope>
</reference>
<dbReference type="SUPFAM" id="SSF49265">
    <property type="entry name" value="Fibronectin type III"/>
    <property type="match status" value="2"/>
</dbReference>
<dbReference type="InterPro" id="IPR003595">
    <property type="entry name" value="Tyr_Pase_cat"/>
</dbReference>
<keyword evidence="15" id="KW-0904">Protein phosphatase</keyword>
<feature type="region of interest" description="Disordered" evidence="29">
    <location>
        <begin position="373"/>
        <end position="393"/>
    </location>
</feature>
<feature type="domain" description="Tyrosine-protein phosphatase" evidence="31">
    <location>
        <begin position="918"/>
        <end position="1173"/>
    </location>
</feature>
<dbReference type="Pfam" id="PF00041">
    <property type="entry name" value="fn3"/>
    <property type="match status" value="4"/>
</dbReference>
<dbReference type="InterPro" id="IPR003961">
    <property type="entry name" value="FN3_dom"/>
</dbReference>
<dbReference type="PROSITE" id="PS50853">
    <property type="entry name" value="FN3"/>
    <property type="match status" value="4"/>
</dbReference>
<evidence type="ECO:0000256" key="17">
    <source>
        <dbReference type="ARBA" id="ARBA00023018"/>
    </source>
</evidence>
<feature type="domain" description="Tyrosine specific protein phosphatases" evidence="32">
    <location>
        <begin position="1359"/>
        <end position="1432"/>
    </location>
</feature>
<feature type="domain" description="Ig-like" evidence="33">
    <location>
        <begin position="5"/>
        <end position="95"/>
    </location>
</feature>
<evidence type="ECO:0000256" key="4">
    <source>
        <dbReference type="ARBA" id="ARBA00004489"/>
    </source>
</evidence>
<dbReference type="InterPro" id="IPR013098">
    <property type="entry name" value="Ig_I-set"/>
</dbReference>
<evidence type="ECO:0000313" key="35">
    <source>
        <dbReference type="Ensembl" id="ENSLBEP00000020171.1"/>
    </source>
</evidence>
<evidence type="ECO:0000259" key="34">
    <source>
        <dbReference type="PROSITE" id="PS50853"/>
    </source>
</evidence>
<dbReference type="FunFam" id="2.60.40.10:FF:000036">
    <property type="entry name" value="receptor-type tyrosine-protein phosphatase delta isoform X1"/>
    <property type="match status" value="1"/>
</dbReference>
<name>A0A3Q3FIS9_9LABR</name>
<feature type="transmembrane region" description="Helical" evidence="30">
    <location>
        <begin position="828"/>
        <end position="851"/>
    </location>
</feature>
<dbReference type="GO" id="GO:0008201">
    <property type="term" value="F:heparin binding"/>
    <property type="evidence" value="ECO:0007669"/>
    <property type="project" value="UniProtKB-KW"/>
</dbReference>
<organism evidence="35 36">
    <name type="scientific">Labrus bergylta</name>
    <name type="common">ballan wrasse</name>
    <dbReference type="NCBI Taxonomy" id="56723"/>
    <lineage>
        <taxon>Eukaryota</taxon>
        <taxon>Metazoa</taxon>
        <taxon>Chordata</taxon>
        <taxon>Craniata</taxon>
        <taxon>Vertebrata</taxon>
        <taxon>Euteleostomi</taxon>
        <taxon>Actinopterygii</taxon>
        <taxon>Neopterygii</taxon>
        <taxon>Teleostei</taxon>
        <taxon>Neoteleostei</taxon>
        <taxon>Acanthomorphata</taxon>
        <taxon>Eupercaria</taxon>
        <taxon>Labriformes</taxon>
        <taxon>Labridae</taxon>
        <taxon>Labrus</taxon>
    </lineage>
</organism>
<dbReference type="SMART" id="SM00408">
    <property type="entry name" value="IGc2"/>
    <property type="match status" value="3"/>
</dbReference>
<evidence type="ECO:0000256" key="11">
    <source>
        <dbReference type="ARBA" id="ARBA00022692"/>
    </source>
</evidence>
<evidence type="ECO:0000256" key="7">
    <source>
        <dbReference type="ARBA" id="ARBA00013064"/>
    </source>
</evidence>
<dbReference type="PROSITE" id="PS50055">
    <property type="entry name" value="TYR_PHOSPHATASE_PTP"/>
    <property type="match status" value="2"/>
</dbReference>
<evidence type="ECO:0000259" key="33">
    <source>
        <dbReference type="PROSITE" id="PS50835"/>
    </source>
</evidence>
<dbReference type="Pfam" id="PF00102">
    <property type="entry name" value="Y_phosphatase"/>
    <property type="match status" value="2"/>
</dbReference>
<dbReference type="FunFam" id="2.60.40.10:FF:000027">
    <property type="entry name" value="receptor-type tyrosine-protein phosphatase delta isoform X1"/>
    <property type="match status" value="1"/>
</dbReference>
<keyword evidence="9" id="KW-0771">Synaptosome</keyword>
<keyword evidence="19" id="KW-1015">Disulfide bond</keyword>
<evidence type="ECO:0000256" key="3">
    <source>
        <dbReference type="ARBA" id="ARBA00004484"/>
    </source>
</evidence>
<dbReference type="InParanoid" id="A0A3Q3FIS9"/>
<evidence type="ECO:0000256" key="15">
    <source>
        <dbReference type="ARBA" id="ARBA00022912"/>
    </source>
</evidence>
<dbReference type="EC" id="3.1.3.48" evidence="7"/>
<evidence type="ECO:0000256" key="12">
    <source>
        <dbReference type="ARBA" id="ARBA00022729"/>
    </source>
</evidence>
<keyword evidence="11 30" id="KW-0812">Transmembrane</keyword>
<evidence type="ECO:0000256" key="9">
    <source>
        <dbReference type="ARBA" id="ARBA00022599"/>
    </source>
</evidence>
<dbReference type="PROSITE" id="PS50056">
    <property type="entry name" value="TYR_PHOSPHATASE_2"/>
    <property type="match status" value="2"/>
</dbReference>
<dbReference type="SMART" id="SM00409">
    <property type="entry name" value="IG"/>
    <property type="match status" value="3"/>
</dbReference>
<dbReference type="InterPro" id="IPR050713">
    <property type="entry name" value="RTP_Phos/Ushers"/>
</dbReference>
<dbReference type="InterPro" id="IPR003598">
    <property type="entry name" value="Ig_sub2"/>
</dbReference>
<dbReference type="InterPro" id="IPR003599">
    <property type="entry name" value="Ig_sub"/>
</dbReference>
<feature type="domain" description="Fibronectin type-III" evidence="34">
    <location>
        <begin position="486"/>
        <end position="579"/>
    </location>
</feature>
<evidence type="ECO:0000256" key="28">
    <source>
        <dbReference type="ARBA" id="ARBA00073611"/>
    </source>
</evidence>
<evidence type="ECO:0000256" key="30">
    <source>
        <dbReference type="SAM" id="Phobius"/>
    </source>
</evidence>
<evidence type="ECO:0000256" key="21">
    <source>
        <dbReference type="ARBA" id="ARBA00023180"/>
    </source>
</evidence>
<dbReference type="Gene3D" id="2.60.40.10">
    <property type="entry name" value="Immunoglobulins"/>
    <property type="match status" value="7"/>
</dbReference>
<evidence type="ECO:0000256" key="6">
    <source>
        <dbReference type="ARBA" id="ARBA00010504"/>
    </source>
</evidence>
<evidence type="ECO:0000256" key="22">
    <source>
        <dbReference type="ARBA" id="ARBA00023273"/>
    </source>
</evidence>
<keyword evidence="16 30" id="KW-1133">Transmembrane helix</keyword>
<keyword evidence="21" id="KW-0325">Glycoprotein</keyword>
<evidence type="ECO:0000256" key="10">
    <source>
        <dbReference type="ARBA" id="ARBA00022674"/>
    </source>
</evidence>
<evidence type="ECO:0000256" key="24">
    <source>
        <dbReference type="ARBA" id="ARBA00023329"/>
    </source>
</evidence>
<proteinExistence type="inferred from homology"/>
<dbReference type="GeneTree" id="ENSGT00940000153617"/>
<keyword evidence="12" id="KW-0732">Signal</keyword>
<evidence type="ECO:0000256" key="19">
    <source>
        <dbReference type="ARBA" id="ARBA00023157"/>
    </source>
</evidence>
<dbReference type="SMART" id="SM00060">
    <property type="entry name" value="FN3"/>
    <property type="match status" value="4"/>
</dbReference>
<evidence type="ECO:0000256" key="5">
    <source>
        <dbReference type="ARBA" id="ARBA00004624"/>
    </source>
</evidence>
<feature type="domain" description="Fibronectin type-III" evidence="34">
    <location>
        <begin position="388"/>
        <end position="484"/>
    </location>
</feature>
<evidence type="ECO:0000259" key="32">
    <source>
        <dbReference type="PROSITE" id="PS50056"/>
    </source>
</evidence>
<evidence type="ECO:0000256" key="16">
    <source>
        <dbReference type="ARBA" id="ARBA00022989"/>
    </source>
</evidence>
<keyword evidence="17" id="KW-0770">Synapse</keyword>
<feature type="domain" description="Ig-like" evidence="33">
    <location>
        <begin position="107"/>
        <end position="196"/>
    </location>
</feature>
<dbReference type="GO" id="GO:0030426">
    <property type="term" value="C:growth cone"/>
    <property type="evidence" value="ECO:0007669"/>
    <property type="project" value="UniProtKB-SubCell"/>
</dbReference>
<dbReference type="GO" id="GO:0043204">
    <property type="term" value="C:perikaryon"/>
    <property type="evidence" value="ECO:0007669"/>
    <property type="project" value="UniProtKB-SubCell"/>
</dbReference>
<evidence type="ECO:0000256" key="29">
    <source>
        <dbReference type="SAM" id="MobiDB-lite"/>
    </source>
</evidence>
<keyword evidence="14" id="KW-0378">Hydrolase</keyword>
<evidence type="ECO:0000256" key="1">
    <source>
        <dbReference type="ARBA" id="ARBA00004251"/>
    </source>
</evidence>
<dbReference type="SMART" id="SM00194">
    <property type="entry name" value="PTPc"/>
    <property type="match status" value="2"/>
</dbReference>
<dbReference type="CDD" id="cd05739">
    <property type="entry name" value="IgI_3_RPTP_IIa_LAR_like"/>
    <property type="match status" value="1"/>
</dbReference>
<dbReference type="FunFam" id="2.60.40.10:FF:000023">
    <property type="entry name" value="receptor-type tyrosine-protein phosphatase delta isoform X2"/>
    <property type="match status" value="1"/>
</dbReference>
<comment type="similarity">
    <text evidence="6">Belongs to the protein-tyrosine phosphatase family. Receptor class 2A subfamily.</text>
</comment>
<dbReference type="InterPro" id="IPR036116">
    <property type="entry name" value="FN3_sf"/>
</dbReference>
<dbReference type="Ensembl" id="ENSLBET00000021253.1">
    <property type="protein sequence ID" value="ENSLBEP00000020171.1"/>
    <property type="gene ID" value="ENSLBEG00000015424.1"/>
</dbReference>
<accession>A0A3Q3FIS9</accession>
<evidence type="ECO:0000256" key="2">
    <source>
        <dbReference type="ARBA" id="ARBA00004432"/>
    </source>
</evidence>